<accession>A0ABU0L207</accession>
<proteinExistence type="predicted"/>
<comment type="caution">
    <text evidence="1">The sequence shown here is derived from an EMBL/GenBank/DDBJ whole genome shotgun (WGS) entry which is preliminary data.</text>
</comment>
<keyword evidence="2" id="KW-1185">Reference proteome</keyword>
<sequence length="39" mass="4335">MGTEEVQALLQKDAALRNAAGGRILEKRSVRLCRRIPTL</sequence>
<dbReference type="EMBL" id="JAUSWA010000026">
    <property type="protein sequence ID" value="MDQ0495723.1"/>
    <property type="molecule type" value="Genomic_DNA"/>
</dbReference>
<name>A0ABU0L207_9BACL</name>
<protein>
    <submittedName>
        <fullName evidence="1">Uncharacterized protein</fullName>
    </submittedName>
</protein>
<dbReference type="Proteomes" id="UP001242811">
    <property type="component" value="Unassembled WGS sequence"/>
</dbReference>
<reference evidence="1 2" key="1">
    <citation type="submission" date="2023-07" db="EMBL/GenBank/DDBJ databases">
        <title>Genomic Encyclopedia of Type Strains, Phase IV (KMG-IV): sequencing the most valuable type-strain genomes for metagenomic binning, comparative biology and taxonomic classification.</title>
        <authorList>
            <person name="Goeker M."/>
        </authorList>
    </citation>
    <scope>NUCLEOTIDE SEQUENCE [LARGE SCALE GENOMIC DNA]</scope>
    <source>
        <strain evidence="1 2">DSM 14914</strain>
    </source>
</reference>
<evidence type="ECO:0000313" key="2">
    <source>
        <dbReference type="Proteomes" id="UP001242811"/>
    </source>
</evidence>
<evidence type="ECO:0000313" key="1">
    <source>
        <dbReference type="EMBL" id="MDQ0495723.1"/>
    </source>
</evidence>
<gene>
    <name evidence="1" type="ORF">QOZ95_003905</name>
</gene>
<organism evidence="1 2">
    <name type="scientific">Paenibacillus brasilensis</name>
    <dbReference type="NCBI Taxonomy" id="128574"/>
    <lineage>
        <taxon>Bacteria</taxon>
        <taxon>Bacillati</taxon>
        <taxon>Bacillota</taxon>
        <taxon>Bacilli</taxon>
        <taxon>Bacillales</taxon>
        <taxon>Paenibacillaceae</taxon>
        <taxon>Paenibacillus</taxon>
    </lineage>
</organism>